<dbReference type="KEGG" id="dal:Dalk_2120"/>
<sequence>MVNCYLENVAHPVSNDLRGPIRIEWEKASTDGDVFDDGEEKGGNSAEGSKDQKKHKICIYIVENFGNRNLLDFFFEVWMDWADLIIDELPEIFFQHYSIDGVPYKVFLDCVKWILGDHWAVHVLPLVEIFPEDALETRPKLKERRSRIKKLEKREILLGESFLEDYFGKNPNGNVANWVSRTRERVKNKILKKNSDGKSLADMTHEEFLKTIGKESERRAEEMKEYLGLVLRLIDRMDANEMDFPEDDFEKR</sequence>
<reference evidence="1 2" key="1">
    <citation type="journal article" date="2012" name="Environ. Microbiol.">
        <title>The genome sequence of Desulfatibacillum alkenivorans AK-01: a blueprint for anaerobic alkane oxidation.</title>
        <authorList>
            <person name="Callaghan A.V."/>
            <person name="Morris B.E."/>
            <person name="Pereira I.A."/>
            <person name="McInerney M.J."/>
            <person name="Austin R.N."/>
            <person name="Groves J.T."/>
            <person name="Kukor J.J."/>
            <person name="Suflita J.M."/>
            <person name="Young L.Y."/>
            <person name="Zylstra G.J."/>
            <person name="Wawrik B."/>
        </authorList>
    </citation>
    <scope>NUCLEOTIDE SEQUENCE [LARGE SCALE GENOMIC DNA]</scope>
    <source>
        <strain evidence="1 2">AK-01</strain>
    </source>
</reference>
<proteinExistence type="predicted"/>
<dbReference type="Proteomes" id="UP000000739">
    <property type="component" value="Chromosome"/>
</dbReference>
<dbReference type="EMBL" id="CP001322">
    <property type="protein sequence ID" value="ACL03814.1"/>
    <property type="molecule type" value="Genomic_DNA"/>
</dbReference>
<evidence type="ECO:0000313" key="1">
    <source>
        <dbReference type="EMBL" id="ACL03814.1"/>
    </source>
</evidence>
<gene>
    <name evidence="1" type="ordered locus">Dalk_2120</name>
</gene>
<evidence type="ECO:0000313" key="2">
    <source>
        <dbReference type="Proteomes" id="UP000000739"/>
    </source>
</evidence>
<dbReference type="HOGENOM" id="CLU_1101480_0_0_7"/>
<keyword evidence="2" id="KW-1185">Reference proteome</keyword>
<name>B8FGD4_DESAL</name>
<dbReference type="AlphaFoldDB" id="B8FGD4"/>
<accession>B8FGD4</accession>
<organism evidence="1 2">
    <name type="scientific">Desulfatibacillum aliphaticivorans</name>
    <dbReference type="NCBI Taxonomy" id="218208"/>
    <lineage>
        <taxon>Bacteria</taxon>
        <taxon>Pseudomonadati</taxon>
        <taxon>Thermodesulfobacteriota</taxon>
        <taxon>Desulfobacteria</taxon>
        <taxon>Desulfobacterales</taxon>
        <taxon>Desulfatibacillaceae</taxon>
        <taxon>Desulfatibacillum</taxon>
    </lineage>
</organism>
<protein>
    <submittedName>
        <fullName evidence="1">Uncharacterized protein</fullName>
    </submittedName>
</protein>